<feature type="chain" id="PRO_5017999937" evidence="1">
    <location>
        <begin position="22"/>
        <end position="104"/>
    </location>
</feature>
<organism evidence="2 3">
    <name type="scientific">Morchella conica CCBAS932</name>
    <dbReference type="NCBI Taxonomy" id="1392247"/>
    <lineage>
        <taxon>Eukaryota</taxon>
        <taxon>Fungi</taxon>
        <taxon>Dikarya</taxon>
        <taxon>Ascomycota</taxon>
        <taxon>Pezizomycotina</taxon>
        <taxon>Pezizomycetes</taxon>
        <taxon>Pezizales</taxon>
        <taxon>Morchellaceae</taxon>
        <taxon>Morchella</taxon>
    </lineage>
</organism>
<protein>
    <submittedName>
        <fullName evidence="2">Uncharacterized protein</fullName>
    </submittedName>
</protein>
<name>A0A3N4KL09_9PEZI</name>
<keyword evidence="1" id="KW-0732">Signal</keyword>
<dbReference type="Proteomes" id="UP000277580">
    <property type="component" value="Unassembled WGS sequence"/>
</dbReference>
<evidence type="ECO:0000313" key="3">
    <source>
        <dbReference type="Proteomes" id="UP000277580"/>
    </source>
</evidence>
<dbReference type="EMBL" id="ML119327">
    <property type="protein sequence ID" value="RPB06475.1"/>
    <property type="molecule type" value="Genomic_DNA"/>
</dbReference>
<dbReference type="InParanoid" id="A0A3N4KL09"/>
<evidence type="ECO:0000313" key="2">
    <source>
        <dbReference type="EMBL" id="RPB06475.1"/>
    </source>
</evidence>
<keyword evidence="3" id="KW-1185">Reference proteome</keyword>
<reference evidence="2 3" key="1">
    <citation type="journal article" date="2018" name="Nat. Ecol. Evol.">
        <title>Pezizomycetes genomes reveal the molecular basis of ectomycorrhizal truffle lifestyle.</title>
        <authorList>
            <person name="Murat C."/>
            <person name="Payen T."/>
            <person name="Noel B."/>
            <person name="Kuo A."/>
            <person name="Morin E."/>
            <person name="Chen J."/>
            <person name="Kohler A."/>
            <person name="Krizsan K."/>
            <person name="Balestrini R."/>
            <person name="Da Silva C."/>
            <person name="Montanini B."/>
            <person name="Hainaut M."/>
            <person name="Levati E."/>
            <person name="Barry K.W."/>
            <person name="Belfiori B."/>
            <person name="Cichocki N."/>
            <person name="Clum A."/>
            <person name="Dockter R.B."/>
            <person name="Fauchery L."/>
            <person name="Guy J."/>
            <person name="Iotti M."/>
            <person name="Le Tacon F."/>
            <person name="Lindquist E.A."/>
            <person name="Lipzen A."/>
            <person name="Malagnac F."/>
            <person name="Mello A."/>
            <person name="Molinier V."/>
            <person name="Miyauchi S."/>
            <person name="Poulain J."/>
            <person name="Riccioni C."/>
            <person name="Rubini A."/>
            <person name="Sitrit Y."/>
            <person name="Splivallo R."/>
            <person name="Traeger S."/>
            <person name="Wang M."/>
            <person name="Zifcakova L."/>
            <person name="Wipf D."/>
            <person name="Zambonelli A."/>
            <person name="Paolocci F."/>
            <person name="Nowrousian M."/>
            <person name="Ottonello S."/>
            <person name="Baldrian P."/>
            <person name="Spatafora J.W."/>
            <person name="Henrissat B."/>
            <person name="Nagy L.G."/>
            <person name="Aury J.M."/>
            <person name="Wincker P."/>
            <person name="Grigoriev I.V."/>
            <person name="Bonfante P."/>
            <person name="Martin F.M."/>
        </authorList>
    </citation>
    <scope>NUCLEOTIDE SEQUENCE [LARGE SCALE GENOMIC DNA]</scope>
    <source>
        <strain evidence="2 3">CCBAS932</strain>
    </source>
</reference>
<dbReference type="OrthoDB" id="5394791at2759"/>
<gene>
    <name evidence="2" type="ORF">P167DRAFT_540766</name>
</gene>
<proteinExistence type="predicted"/>
<sequence>MHPATLLSMTLLLLTVHLTLATPTPAPGDAPGKRQCDQDCRCAKGIKPGMYCWGCGAVTYPGDLSGVEGDYRNRVFECGTEEQDCCMYGEIKECSGGGAGLCSW</sequence>
<accession>A0A3N4KL09</accession>
<evidence type="ECO:0000256" key="1">
    <source>
        <dbReference type="SAM" id="SignalP"/>
    </source>
</evidence>
<feature type="signal peptide" evidence="1">
    <location>
        <begin position="1"/>
        <end position="21"/>
    </location>
</feature>
<dbReference type="AlphaFoldDB" id="A0A3N4KL09"/>